<dbReference type="RefSeq" id="WP_069319194.1">
    <property type="nucleotide sequence ID" value="NZ_MDDS01000007.1"/>
</dbReference>
<dbReference type="Proteomes" id="UP000094487">
    <property type="component" value="Unassembled WGS sequence"/>
</dbReference>
<dbReference type="CDD" id="cd00371">
    <property type="entry name" value="HMA"/>
    <property type="match status" value="1"/>
</dbReference>
<evidence type="ECO:0000313" key="4">
    <source>
        <dbReference type="Proteomes" id="UP000094487"/>
    </source>
</evidence>
<dbReference type="SUPFAM" id="SSF55008">
    <property type="entry name" value="HMA, heavy metal-associated domain"/>
    <property type="match status" value="1"/>
</dbReference>
<dbReference type="PROSITE" id="PS01047">
    <property type="entry name" value="HMA_1"/>
    <property type="match status" value="1"/>
</dbReference>
<dbReference type="InterPro" id="IPR006121">
    <property type="entry name" value="HMA_dom"/>
</dbReference>
<dbReference type="EMBL" id="MDDS01000007">
    <property type="protein sequence ID" value="ODP39205.1"/>
    <property type="molecule type" value="Genomic_DNA"/>
</dbReference>
<gene>
    <name evidence="3" type="ORF">BFL28_11710</name>
</gene>
<dbReference type="InterPro" id="IPR017969">
    <property type="entry name" value="Heavy-metal-associated_CS"/>
</dbReference>
<dbReference type="PRINTS" id="PR00946">
    <property type="entry name" value="HGSCAVENGER"/>
</dbReference>
<sequence length="127" mass="13449">MSDQRLRRRSLALTSLIVLAVAGVGIGAVASISRVGPEDAATPRAHAAHSVATRVVNMPVDGMVCLSCAATIKQKLKAVEGVSNVEIVFAQRLFRITYFANRPDVPRRAAAAINNLGYKAGAPVQIR</sequence>
<dbReference type="PROSITE" id="PS50846">
    <property type="entry name" value="HMA_2"/>
    <property type="match status" value="1"/>
</dbReference>
<keyword evidence="4" id="KW-1185">Reference proteome</keyword>
<evidence type="ECO:0000259" key="2">
    <source>
        <dbReference type="PROSITE" id="PS50846"/>
    </source>
</evidence>
<dbReference type="STRING" id="1888892.BFL28_11710"/>
<organism evidence="3 4">
    <name type="scientific">Sphingomonas turrisvirgatae</name>
    <dbReference type="NCBI Taxonomy" id="1888892"/>
    <lineage>
        <taxon>Bacteria</taxon>
        <taxon>Pseudomonadati</taxon>
        <taxon>Pseudomonadota</taxon>
        <taxon>Alphaproteobacteria</taxon>
        <taxon>Sphingomonadales</taxon>
        <taxon>Sphingomonadaceae</taxon>
        <taxon>Sphingomonas</taxon>
    </lineage>
</organism>
<comment type="caution">
    <text evidence="3">The sequence shown here is derived from an EMBL/GenBank/DDBJ whole genome shotgun (WGS) entry which is preliminary data.</text>
</comment>
<dbReference type="Gene3D" id="3.30.70.100">
    <property type="match status" value="1"/>
</dbReference>
<name>A0A1E3M1H7_9SPHN</name>
<feature type="domain" description="HMA" evidence="2">
    <location>
        <begin position="54"/>
        <end position="121"/>
    </location>
</feature>
<dbReference type="AlphaFoldDB" id="A0A1E3M1H7"/>
<dbReference type="InterPro" id="IPR001802">
    <property type="entry name" value="MerP/CopZ"/>
</dbReference>
<keyword evidence="1" id="KW-0479">Metal-binding</keyword>
<reference evidence="3 4" key="1">
    <citation type="submission" date="2016-08" db="EMBL/GenBank/DDBJ databases">
        <title>Draft genome of the agarase producing Sphingomonas sp. MCT13.</title>
        <authorList>
            <person name="D'Andrea M.M."/>
            <person name="Rossolini G.M."/>
            <person name="Thaller M.C."/>
        </authorList>
    </citation>
    <scope>NUCLEOTIDE SEQUENCE [LARGE SCALE GENOMIC DNA]</scope>
    <source>
        <strain evidence="3 4">MCT13</strain>
    </source>
</reference>
<accession>A0A1E3M1H7</accession>
<dbReference type="Pfam" id="PF00403">
    <property type="entry name" value="HMA"/>
    <property type="match status" value="1"/>
</dbReference>
<evidence type="ECO:0000256" key="1">
    <source>
        <dbReference type="ARBA" id="ARBA00022723"/>
    </source>
</evidence>
<protein>
    <recommendedName>
        <fullName evidence="2">HMA domain-containing protein</fullName>
    </recommendedName>
</protein>
<dbReference type="InterPro" id="IPR036163">
    <property type="entry name" value="HMA_dom_sf"/>
</dbReference>
<proteinExistence type="predicted"/>
<evidence type="ECO:0000313" key="3">
    <source>
        <dbReference type="EMBL" id="ODP39205.1"/>
    </source>
</evidence>
<dbReference type="OrthoDB" id="7205933at2"/>
<dbReference type="GO" id="GO:0046872">
    <property type="term" value="F:metal ion binding"/>
    <property type="evidence" value="ECO:0007669"/>
    <property type="project" value="UniProtKB-KW"/>
</dbReference>